<gene>
    <name evidence="5" type="primary">LOC108831247</name>
</gene>
<organism evidence="4 5">
    <name type="scientific">Raphanus sativus</name>
    <name type="common">Radish</name>
    <name type="synonym">Raphanus raphanistrum var. sativus</name>
    <dbReference type="NCBI Taxonomy" id="3726"/>
    <lineage>
        <taxon>Eukaryota</taxon>
        <taxon>Viridiplantae</taxon>
        <taxon>Streptophyta</taxon>
        <taxon>Embryophyta</taxon>
        <taxon>Tracheophyta</taxon>
        <taxon>Spermatophyta</taxon>
        <taxon>Magnoliopsida</taxon>
        <taxon>eudicotyledons</taxon>
        <taxon>Gunneridae</taxon>
        <taxon>Pentapetalae</taxon>
        <taxon>rosids</taxon>
        <taxon>malvids</taxon>
        <taxon>Brassicales</taxon>
        <taxon>Brassicaceae</taxon>
        <taxon>Brassiceae</taxon>
        <taxon>Raphanus</taxon>
    </lineage>
</organism>
<dbReference type="Gene3D" id="2.60.260.20">
    <property type="entry name" value="Urease metallochaperone UreE, N-terminal domain"/>
    <property type="match status" value="2"/>
</dbReference>
<dbReference type="KEGG" id="rsz:108831247"/>
<feature type="region of interest" description="Disordered" evidence="2">
    <location>
        <begin position="92"/>
        <end position="132"/>
    </location>
</feature>
<dbReference type="GeneID" id="108831247"/>
<dbReference type="GO" id="GO:0006457">
    <property type="term" value="P:protein folding"/>
    <property type="evidence" value="ECO:0007669"/>
    <property type="project" value="InterPro"/>
</dbReference>
<feature type="compositionally biased region" description="Polar residues" evidence="2">
    <location>
        <begin position="101"/>
        <end position="116"/>
    </location>
</feature>
<keyword evidence="1" id="KW-0143">Chaperone</keyword>
<dbReference type="PANTHER" id="PTHR24078:SF545">
    <property type="entry name" value="HSP40_DNAJ PEPTIDE-BINDING PROTEIN"/>
    <property type="match status" value="1"/>
</dbReference>
<proteinExistence type="predicted"/>
<dbReference type="FunFam" id="2.60.260.20:FF:000006">
    <property type="entry name" value="DnaJ subfamily B member 13"/>
    <property type="match status" value="1"/>
</dbReference>
<dbReference type="RefSeq" id="XP_018460337.1">
    <property type="nucleotide sequence ID" value="XM_018604835.2"/>
</dbReference>
<dbReference type="AlphaFoldDB" id="A0A6J0LK23"/>
<dbReference type="CDD" id="cd10747">
    <property type="entry name" value="DnaJ_C"/>
    <property type="match status" value="1"/>
</dbReference>
<reference evidence="5" key="2">
    <citation type="submission" date="2025-08" db="UniProtKB">
        <authorList>
            <consortium name="RefSeq"/>
        </authorList>
    </citation>
    <scope>IDENTIFICATION</scope>
    <source>
        <tissue evidence="5">Leaf</tissue>
    </source>
</reference>
<reference evidence="4" key="1">
    <citation type="journal article" date="2019" name="Database">
        <title>The radish genome database (RadishGD): an integrated information resource for radish genomics.</title>
        <authorList>
            <person name="Yu H.J."/>
            <person name="Baek S."/>
            <person name="Lee Y.J."/>
            <person name="Cho A."/>
            <person name="Mun J.H."/>
        </authorList>
    </citation>
    <scope>NUCLEOTIDE SEQUENCE [LARGE SCALE GENOMIC DNA]</scope>
    <source>
        <strain evidence="4">cv. WK10039</strain>
    </source>
</reference>
<feature type="region of interest" description="Disordered" evidence="2">
    <location>
        <begin position="32"/>
        <end position="58"/>
    </location>
</feature>
<dbReference type="InterPro" id="IPR002939">
    <property type="entry name" value="DnaJ_C"/>
</dbReference>
<dbReference type="Proteomes" id="UP000504610">
    <property type="component" value="Chromosome 1"/>
</dbReference>
<protein>
    <submittedName>
        <fullName evidence="5">Protein psi1</fullName>
    </submittedName>
</protein>
<evidence type="ECO:0000313" key="5">
    <source>
        <dbReference type="RefSeq" id="XP_018460337.1"/>
    </source>
</evidence>
<sequence length="349" mass="38866">MATPGVAQPSTKKRSFLLRDIFKICGSMSRVLPPEKPNHKHERKFYKESKRHEEHKSKVTNEANAFNFQEAKANTVEGASLRKVRSYNRLDSVRHKKPLSLSRSHSHNTATAGARQSSSCVGRSKSSSNRTVSAGFMPTLMRSTTTSPRSFANPILYSTSSEKVAKPQPTEKKLSCSLEELCNGCTKRIKIKRDVTTTSGQLSKEDDTVEIRVEPGWKEGTKVTFEGKGNEAMGSCVPADLTFVIVEKEHEVFKRKGDDLEMAVEVSLLEALTGFELCVALPDGDNMSLRIEDVIHPGYVTVIHGKGMPKPKENGKTRGDLRVRFRTKFPEQLTDAQRAEIQSILQNDS</sequence>
<dbReference type="InterPro" id="IPR051339">
    <property type="entry name" value="DnaJ_subfamily_B"/>
</dbReference>
<evidence type="ECO:0000256" key="1">
    <source>
        <dbReference type="ARBA" id="ARBA00023186"/>
    </source>
</evidence>
<dbReference type="SUPFAM" id="SSF49493">
    <property type="entry name" value="HSP40/DnaJ peptide-binding domain"/>
    <property type="match status" value="2"/>
</dbReference>
<dbReference type="FunFam" id="2.60.260.20:FF:000002">
    <property type="entry name" value="Dnaj homolog subfamily b member"/>
    <property type="match status" value="1"/>
</dbReference>
<dbReference type="GO" id="GO:0051082">
    <property type="term" value="F:unfolded protein binding"/>
    <property type="evidence" value="ECO:0007669"/>
    <property type="project" value="InterPro"/>
</dbReference>
<dbReference type="InterPro" id="IPR008971">
    <property type="entry name" value="HSP40/DnaJ_pept-bd"/>
</dbReference>
<dbReference type="OrthoDB" id="550424at2759"/>
<dbReference type="Pfam" id="PF01556">
    <property type="entry name" value="DnaJ_C"/>
    <property type="match status" value="1"/>
</dbReference>
<feature type="compositionally biased region" description="Low complexity" evidence="2">
    <location>
        <begin position="117"/>
        <end position="128"/>
    </location>
</feature>
<feature type="compositionally biased region" description="Basic and acidic residues" evidence="2">
    <location>
        <begin position="45"/>
        <end position="58"/>
    </location>
</feature>
<evidence type="ECO:0000313" key="4">
    <source>
        <dbReference type="Proteomes" id="UP000504610"/>
    </source>
</evidence>
<dbReference type="PANTHER" id="PTHR24078">
    <property type="entry name" value="DNAJ HOMOLOG SUBFAMILY C MEMBER"/>
    <property type="match status" value="1"/>
</dbReference>
<evidence type="ECO:0000256" key="2">
    <source>
        <dbReference type="SAM" id="MobiDB-lite"/>
    </source>
</evidence>
<dbReference type="GO" id="GO:0051087">
    <property type="term" value="F:protein-folding chaperone binding"/>
    <property type="evidence" value="ECO:0007669"/>
    <property type="project" value="TreeGrafter"/>
</dbReference>
<accession>A0A6J0LK23</accession>
<evidence type="ECO:0000259" key="3">
    <source>
        <dbReference type="Pfam" id="PF01556"/>
    </source>
</evidence>
<dbReference type="GO" id="GO:0005829">
    <property type="term" value="C:cytosol"/>
    <property type="evidence" value="ECO:0007669"/>
    <property type="project" value="TreeGrafter"/>
</dbReference>
<name>A0A6J0LK23_RAPSA</name>
<feature type="domain" description="Chaperone DnaJ C-terminal" evidence="3">
    <location>
        <begin position="171"/>
        <end position="330"/>
    </location>
</feature>
<keyword evidence="4" id="KW-1185">Reference proteome</keyword>